<keyword evidence="1" id="KW-1133">Transmembrane helix</keyword>
<dbReference type="Gene3D" id="2.60.40.10">
    <property type="entry name" value="Immunoglobulins"/>
    <property type="match status" value="2"/>
</dbReference>
<evidence type="ECO:0000313" key="5">
    <source>
        <dbReference type="Proteomes" id="UP000070491"/>
    </source>
</evidence>
<feature type="domain" description="Ig-like" evidence="2">
    <location>
        <begin position="617"/>
        <end position="746"/>
    </location>
</feature>
<evidence type="ECO:0008006" key="6">
    <source>
        <dbReference type="Google" id="ProtNLM"/>
    </source>
</evidence>
<evidence type="ECO:0000259" key="3">
    <source>
        <dbReference type="Pfam" id="PF19077"/>
    </source>
</evidence>
<dbReference type="InterPro" id="IPR044016">
    <property type="entry name" value="Big_13"/>
</dbReference>
<comment type="caution">
    <text evidence="4">The sequence shown here is derived from an EMBL/GenBank/DDBJ whole genome shotgun (WGS) entry which is preliminary data.</text>
</comment>
<protein>
    <recommendedName>
        <fullName evidence="6">Bacterial Ig-like domain-containing protein</fullName>
    </recommendedName>
</protein>
<dbReference type="InterPro" id="IPR013783">
    <property type="entry name" value="Ig-like_fold"/>
</dbReference>
<dbReference type="AlphaFoldDB" id="A0A133VJ62"/>
<keyword evidence="1" id="KW-0812">Transmembrane</keyword>
<keyword evidence="5" id="KW-1185">Reference proteome</keyword>
<evidence type="ECO:0000313" key="4">
    <source>
        <dbReference type="EMBL" id="KXB06454.1"/>
    </source>
</evidence>
<organism evidence="4 5">
    <name type="scientific">candidate division MSBL1 archaeon SCGC-AAA382F02</name>
    <dbReference type="NCBI Taxonomy" id="1698282"/>
    <lineage>
        <taxon>Archaea</taxon>
        <taxon>Methanobacteriati</taxon>
        <taxon>Methanobacteriota</taxon>
        <taxon>candidate division MSBL1</taxon>
    </lineage>
</organism>
<evidence type="ECO:0000256" key="1">
    <source>
        <dbReference type="SAM" id="Phobius"/>
    </source>
</evidence>
<feature type="domain" description="Bacterial Ig-like" evidence="3">
    <location>
        <begin position="332"/>
        <end position="406"/>
    </location>
</feature>
<dbReference type="PATRIC" id="fig|1698282.3.peg.168"/>
<dbReference type="EMBL" id="LHYG01000002">
    <property type="protein sequence ID" value="KXB06454.1"/>
    <property type="molecule type" value="Genomic_DNA"/>
</dbReference>
<keyword evidence="1" id="KW-0472">Membrane</keyword>
<dbReference type="Proteomes" id="UP000070491">
    <property type="component" value="Unassembled WGS sequence"/>
</dbReference>
<dbReference type="InterPro" id="IPR022038">
    <property type="entry name" value="Ig-like_bact"/>
</dbReference>
<name>A0A133VJ62_9EURY</name>
<reference evidence="4 5" key="1">
    <citation type="journal article" date="2016" name="Sci. Rep.">
        <title>Metabolic traits of an uncultured archaeal lineage -MSBL1- from brine pools of the Red Sea.</title>
        <authorList>
            <person name="Mwirichia R."/>
            <person name="Alam I."/>
            <person name="Rashid M."/>
            <person name="Vinu M."/>
            <person name="Ba-Alawi W."/>
            <person name="Anthony Kamau A."/>
            <person name="Kamanda Ngugi D."/>
            <person name="Goker M."/>
            <person name="Klenk H.P."/>
            <person name="Bajic V."/>
            <person name="Stingl U."/>
        </authorList>
    </citation>
    <scope>NUCLEOTIDE SEQUENCE [LARGE SCALE GENOMIC DNA]</scope>
    <source>
        <strain evidence="4">SCGC-AAA382F02</strain>
    </source>
</reference>
<proteinExistence type="predicted"/>
<evidence type="ECO:0000259" key="2">
    <source>
        <dbReference type="Pfam" id="PF13750"/>
    </source>
</evidence>
<sequence length="778" mass="84113">MKNAADALHASMGGEDKLVFGSRYLGYNADSADNLLHSAGENLASKDNFDINTAASNIESMKGKLNSAADKLSSAASNLAPSNWALDYDSPDGVSRPGRVEFIAENNDYQIGDGETKTFKFYWKSPSPGETKSYTLDVYAYENEDVGGTQLGTNTVSISVDDANPGWSTKKVTQSGIPIDNVVGNTYDNGKATITIEASEKLENLNTAWIENASDDNVSSGIGMNDWTTTDDTTFTYEFDVDETFANDNDYQMQIRVEKPWATDTYQNENNNELKIQFYVDRGKPILVDNGLAPNRLVASMRKKSQAGSGNVYWTDNESKENITGNVNDNWKSARFGYDNYDNDVVSVEIDWDGTVQSADKMDTPVNGFTQTRDLDDGIYSIIKVTATDWAGNSTTENIENILIDTTKPGVSYDTIAGDSWTDNEQLVTDNTPTISLTISDDGLGVARENLRVQLDNDDNFKNGTRFFRLENAPGAYNWDATAGEATFENTIDNINNNYSGLQDGLYYVTVAASDNYIRDGENSAYFAQSFKVDATAPDADDTYINRSSVTIQESDGTAIVSTGGATATGTTDESSLTLRGTCIEDGSTLTVYAGEDGTEVGSTTETKNDGDLDWEMEITGLSEGTTELYLEETDEAGNASDQVLFATITVDQTPPTISLGSDTQALDESSTDKTSITLSATITDSVSDYKDISVSVRADAYDRPETGVTIDSTDTLTIGVPLQKGSNTIDIVASDSVGNTTVKSITVERTVTPWTMYAAIAAIIAIILAAIAVLRRS</sequence>
<feature type="transmembrane region" description="Helical" evidence="1">
    <location>
        <begin position="755"/>
        <end position="775"/>
    </location>
</feature>
<dbReference type="Pfam" id="PF19077">
    <property type="entry name" value="Big_13"/>
    <property type="match status" value="1"/>
</dbReference>
<dbReference type="Pfam" id="PF13750">
    <property type="entry name" value="Big_3_3"/>
    <property type="match status" value="1"/>
</dbReference>
<gene>
    <name evidence="4" type="ORF">AKJ53_00185</name>
</gene>
<accession>A0A133VJ62</accession>